<dbReference type="RefSeq" id="WP_277104195.1">
    <property type="nucleotide sequence ID" value="NZ_BAAAJS010000039.1"/>
</dbReference>
<reference evidence="1 2" key="1">
    <citation type="submission" date="2023-07" db="EMBL/GenBank/DDBJ databases">
        <title>Sequencing the genomes of 1000 actinobacteria strains.</title>
        <authorList>
            <person name="Klenk H.-P."/>
        </authorList>
    </citation>
    <scope>NUCLEOTIDE SEQUENCE [LARGE SCALE GENOMIC DNA]</scope>
    <source>
        <strain evidence="1 2">DSM 44508</strain>
    </source>
</reference>
<dbReference type="EMBL" id="JAVDYF010000001">
    <property type="protein sequence ID" value="MDR7353570.1"/>
    <property type="molecule type" value="Genomic_DNA"/>
</dbReference>
<name>A0ABU2B4N3_9CORY</name>
<evidence type="ECO:0000313" key="1">
    <source>
        <dbReference type="EMBL" id="MDR7353570.1"/>
    </source>
</evidence>
<comment type="caution">
    <text evidence="1">The sequence shown here is derived from an EMBL/GenBank/DDBJ whole genome shotgun (WGS) entry which is preliminary data.</text>
</comment>
<sequence length="185" mass="20559">MNTSRTPRRGLFRRLRSALRRDEVRTLDDGLITLSARLGLHDADEVAQKKTLAADFQVIDTDSCPRSIFYAPNMDGQVDPGEVVFLFVPGETPADEPIERAIVVVARSGDQVAGLLTSPNPEHASKETWIDIGAGPWDPAGRQSWACLDKVIRVPELAIRRQGAVIPQRRFSRIANKLRSEYGWA</sequence>
<accession>A0ABU2B4N3</accession>
<gene>
    <name evidence="1" type="ORF">J2S37_000108</name>
</gene>
<evidence type="ECO:0000313" key="2">
    <source>
        <dbReference type="Proteomes" id="UP001183619"/>
    </source>
</evidence>
<protein>
    <recommendedName>
        <fullName evidence="3">PemK-like protein</fullName>
    </recommendedName>
</protein>
<evidence type="ECO:0008006" key="3">
    <source>
        <dbReference type="Google" id="ProtNLM"/>
    </source>
</evidence>
<proteinExistence type="predicted"/>
<keyword evidence="2" id="KW-1185">Reference proteome</keyword>
<dbReference type="Proteomes" id="UP001183619">
    <property type="component" value="Unassembled WGS sequence"/>
</dbReference>
<organism evidence="1 2">
    <name type="scientific">Corynebacterium felinum</name>
    <dbReference type="NCBI Taxonomy" id="131318"/>
    <lineage>
        <taxon>Bacteria</taxon>
        <taxon>Bacillati</taxon>
        <taxon>Actinomycetota</taxon>
        <taxon>Actinomycetes</taxon>
        <taxon>Mycobacteriales</taxon>
        <taxon>Corynebacteriaceae</taxon>
        <taxon>Corynebacterium</taxon>
    </lineage>
</organism>